<dbReference type="InterPro" id="IPR005297">
    <property type="entry name" value="Lipoprotein_repeat"/>
</dbReference>
<feature type="chain" id="PRO_5007624404" evidence="2">
    <location>
        <begin position="19"/>
        <end position="119"/>
    </location>
</feature>
<evidence type="ECO:0000256" key="2">
    <source>
        <dbReference type="SAM" id="SignalP"/>
    </source>
</evidence>
<gene>
    <name evidence="3" type="ORF">AWB75_06965</name>
</gene>
<proteinExistence type="predicted"/>
<comment type="caution">
    <text evidence="3">The sequence shown here is derived from an EMBL/GenBank/DDBJ whole genome shotgun (WGS) entry which is preliminary data.</text>
</comment>
<keyword evidence="2" id="KW-0732">Signal</keyword>
<organism evidence="3 4">
    <name type="scientific">Caballeronia catudaia</name>
    <dbReference type="NCBI Taxonomy" id="1777136"/>
    <lineage>
        <taxon>Bacteria</taxon>
        <taxon>Pseudomonadati</taxon>
        <taxon>Pseudomonadota</taxon>
        <taxon>Betaproteobacteria</taxon>
        <taxon>Burkholderiales</taxon>
        <taxon>Burkholderiaceae</taxon>
        <taxon>Caballeronia</taxon>
    </lineage>
</organism>
<evidence type="ECO:0000313" key="4">
    <source>
        <dbReference type="Proteomes" id="UP000054870"/>
    </source>
</evidence>
<dbReference type="Pfam" id="PF03640">
    <property type="entry name" value="Lipoprotein_15"/>
    <property type="match status" value="2"/>
</dbReference>
<feature type="compositionally biased region" description="Basic and acidic residues" evidence="1">
    <location>
        <begin position="96"/>
        <end position="106"/>
    </location>
</feature>
<evidence type="ECO:0000256" key="1">
    <source>
        <dbReference type="SAM" id="MobiDB-lite"/>
    </source>
</evidence>
<feature type="signal peptide" evidence="2">
    <location>
        <begin position="1"/>
        <end position="18"/>
    </location>
</feature>
<keyword evidence="3" id="KW-0449">Lipoprotein</keyword>
<dbReference type="PANTHER" id="PTHR39335">
    <property type="entry name" value="BLL4220 PROTEIN"/>
    <property type="match status" value="1"/>
</dbReference>
<accession>A0A158DQB2</accession>
<name>A0A158DQB2_9BURK</name>
<protein>
    <submittedName>
        <fullName evidence="3">Lipoprotein</fullName>
    </submittedName>
</protein>
<dbReference type="PANTHER" id="PTHR39335:SF1">
    <property type="entry name" value="BLL4220 PROTEIN"/>
    <property type="match status" value="1"/>
</dbReference>
<dbReference type="AlphaFoldDB" id="A0A158DQB2"/>
<feature type="compositionally biased region" description="Polar residues" evidence="1">
    <location>
        <begin position="71"/>
        <end position="83"/>
    </location>
</feature>
<dbReference type="OrthoDB" id="9800666at2"/>
<dbReference type="RefSeq" id="WP_061128548.1">
    <property type="nucleotide sequence ID" value="NZ_FCOF02000083.1"/>
</dbReference>
<evidence type="ECO:0000313" key="3">
    <source>
        <dbReference type="EMBL" id="SAK95937.1"/>
    </source>
</evidence>
<sequence>MKTLIGIAVLSAVTSTFAAPPRVDDGRLVDEHGMTLYVFGGQGTPDDKSCEGDCARNFPPALASPDDKASGSLQLVDTGNGDRQWTYGGKPLYRGMMDKKPGDRAGDGLNTVWHSVQAH</sequence>
<dbReference type="EMBL" id="FCOF02000083">
    <property type="protein sequence ID" value="SAK95937.1"/>
    <property type="molecule type" value="Genomic_DNA"/>
</dbReference>
<reference evidence="3" key="1">
    <citation type="submission" date="2016-01" db="EMBL/GenBank/DDBJ databases">
        <authorList>
            <person name="Peeters C."/>
        </authorList>
    </citation>
    <scope>NUCLEOTIDE SEQUENCE [LARGE SCALE GENOMIC DNA]</scope>
    <source>
        <strain evidence="3">LMG 29318</strain>
    </source>
</reference>
<dbReference type="Proteomes" id="UP000054870">
    <property type="component" value="Unassembled WGS sequence"/>
</dbReference>
<feature type="region of interest" description="Disordered" evidence="1">
    <location>
        <begin position="61"/>
        <end position="119"/>
    </location>
</feature>
<keyword evidence="4" id="KW-1185">Reference proteome</keyword>
<dbReference type="GO" id="GO:0043448">
    <property type="term" value="P:alkane catabolic process"/>
    <property type="evidence" value="ECO:0007669"/>
    <property type="project" value="TreeGrafter"/>
</dbReference>